<organism evidence="2 3">
    <name type="scientific">Xylanibacter ruminicola</name>
    <name type="common">Prevotella ruminicola</name>
    <dbReference type="NCBI Taxonomy" id="839"/>
    <lineage>
        <taxon>Bacteria</taxon>
        <taxon>Pseudomonadati</taxon>
        <taxon>Bacteroidota</taxon>
        <taxon>Bacteroidia</taxon>
        <taxon>Bacteroidales</taxon>
        <taxon>Prevotellaceae</taxon>
        <taxon>Xylanibacter</taxon>
    </lineage>
</organism>
<dbReference type="AlphaFoldDB" id="A0A1H3XQF6"/>
<feature type="transmembrane region" description="Helical" evidence="1">
    <location>
        <begin position="6"/>
        <end position="23"/>
    </location>
</feature>
<feature type="transmembrane region" description="Helical" evidence="1">
    <location>
        <begin position="35"/>
        <end position="52"/>
    </location>
</feature>
<proteinExistence type="predicted"/>
<evidence type="ECO:0000256" key="1">
    <source>
        <dbReference type="SAM" id="Phobius"/>
    </source>
</evidence>
<dbReference type="InterPro" id="IPR027890">
    <property type="entry name" value="DUF4491"/>
</dbReference>
<keyword evidence="1" id="KW-1133">Transmembrane helix</keyword>
<reference evidence="2 3" key="1">
    <citation type="submission" date="2016-10" db="EMBL/GenBank/DDBJ databases">
        <authorList>
            <person name="de Groot N.N."/>
        </authorList>
    </citation>
    <scope>NUCLEOTIDE SEQUENCE [LARGE SCALE GENOMIC DNA]</scope>
    <source>
        <strain evidence="2 3">D31d</strain>
    </source>
</reference>
<dbReference type="OrthoDB" id="9814848at2"/>
<accession>A0A1H3XQF6</accession>
<evidence type="ECO:0000313" key="2">
    <source>
        <dbReference type="EMBL" id="SEA01586.1"/>
    </source>
</evidence>
<feature type="transmembrane region" description="Helical" evidence="1">
    <location>
        <begin position="58"/>
        <end position="77"/>
    </location>
</feature>
<dbReference type="Proteomes" id="UP000182257">
    <property type="component" value="Unassembled WGS sequence"/>
</dbReference>
<keyword evidence="1" id="KW-0472">Membrane</keyword>
<protein>
    <recommendedName>
        <fullName evidence="4">DUF4491 domain-containing protein</fullName>
    </recommendedName>
</protein>
<name>A0A1H3XQF6_XYLRU</name>
<dbReference type="Pfam" id="PF14898">
    <property type="entry name" value="DUF4491"/>
    <property type="match status" value="1"/>
</dbReference>
<gene>
    <name evidence="2" type="ORF">SAMN05216462_0313</name>
</gene>
<evidence type="ECO:0000313" key="3">
    <source>
        <dbReference type="Proteomes" id="UP000182257"/>
    </source>
</evidence>
<dbReference type="RefSeq" id="WP_074759929.1">
    <property type="nucleotide sequence ID" value="NZ_FNRF01000001.1"/>
</dbReference>
<dbReference type="EMBL" id="FNRF01000001">
    <property type="protein sequence ID" value="SEA01586.1"/>
    <property type="molecule type" value="Genomic_DNA"/>
</dbReference>
<sequence length="95" mass="10666">MYFTGIIIAASTFLAIGVWHPIVIKTEYYWGTRPWIVYLIVGLACIAGALFIENAILSSIVGVFGASALWGIGELFAQKKRVEKGWFPRNPKRKY</sequence>
<keyword evidence="1" id="KW-0812">Transmembrane</keyword>
<evidence type="ECO:0008006" key="4">
    <source>
        <dbReference type="Google" id="ProtNLM"/>
    </source>
</evidence>